<comment type="caution">
    <text evidence="1">The sequence shown here is derived from an EMBL/GenBank/DDBJ whole genome shotgun (WGS) entry which is preliminary data.</text>
</comment>
<reference evidence="1 2" key="2">
    <citation type="submission" date="2017-10" db="EMBL/GenBank/DDBJ databases">
        <title>Genome analyses suggest a sexual origin of heterokaryosis in a supposedly ancient asexual fungus.</title>
        <authorList>
            <person name="Corradi N."/>
            <person name="Sedzielewska K."/>
            <person name="Noel J."/>
            <person name="Charron P."/>
            <person name="Farinelli L."/>
            <person name="Marton T."/>
            <person name="Kruger M."/>
            <person name="Pelin A."/>
            <person name="Brachmann A."/>
            <person name="Corradi N."/>
        </authorList>
    </citation>
    <scope>NUCLEOTIDE SEQUENCE [LARGE SCALE GENOMIC DNA]</scope>
    <source>
        <strain evidence="1 2">A1</strain>
    </source>
</reference>
<evidence type="ECO:0000313" key="1">
    <source>
        <dbReference type="EMBL" id="PKC75930.1"/>
    </source>
</evidence>
<organism evidence="1 2">
    <name type="scientific">Rhizophagus irregularis</name>
    <dbReference type="NCBI Taxonomy" id="588596"/>
    <lineage>
        <taxon>Eukaryota</taxon>
        <taxon>Fungi</taxon>
        <taxon>Fungi incertae sedis</taxon>
        <taxon>Mucoromycota</taxon>
        <taxon>Glomeromycotina</taxon>
        <taxon>Glomeromycetes</taxon>
        <taxon>Glomerales</taxon>
        <taxon>Glomeraceae</taxon>
        <taxon>Rhizophagus</taxon>
    </lineage>
</organism>
<protein>
    <submittedName>
        <fullName evidence="1">Uncharacterized protein</fullName>
    </submittedName>
</protein>
<dbReference type="VEuPathDB" id="FungiDB:RhiirA1_491185"/>
<gene>
    <name evidence="1" type="ORF">RhiirA1_491185</name>
</gene>
<dbReference type="EMBL" id="LLXH01000012">
    <property type="protein sequence ID" value="PKC75930.1"/>
    <property type="molecule type" value="Genomic_DNA"/>
</dbReference>
<dbReference type="AlphaFoldDB" id="A0A2N0SK49"/>
<sequence>MHPYRENLTGKEISLNPQFEVVGKENTGRVDYAIKVLKELIYITEGKQHQIAIGFAKVSKPYFIPEMLNIRFSDFFSSSRMFYNVRAPTKPTRENDKRIPLSGRTTAIFMESSPRPRSGIFSSTLQKGFHVRAKWGTTFKAQGILDRINNNEQAVYDLYEDKRRIKILLKELPTYDTLFKRETEGITNELCKRCDKGDQKKDLDSEDIAEIEKKEGIEKKTLKKRRSK</sequence>
<dbReference type="Proteomes" id="UP000232688">
    <property type="component" value="Unassembled WGS sequence"/>
</dbReference>
<evidence type="ECO:0000313" key="2">
    <source>
        <dbReference type="Proteomes" id="UP000232688"/>
    </source>
</evidence>
<accession>A0A2N0SK49</accession>
<reference evidence="1 2" key="1">
    <citation type="submission" date="2017-10" db="EMBL/GenBank/DDBJ databases">
        <title>Extensive intraspecific genome diversity in a model arbuscular mycorrhizal fungus.</title>
        <authorList>
            <person name="Chen E.C.H."/>
            <person name="Morin E."/>
            <person name="Baudet D."/>
            <person name="Noel J."/>
            <person name="Ndikumana S."/>
            <person name="Charron P."/>
            <person name="St-Onge C."/>
            <person name="Giorgi J."/>
            <person name="Grigoriev I.V."/>
            <person name="Roux C."/>
            <person name="Martin F.M."/>
            <person name="Corradi N."/>
        </authorList>
    </citation>
    <scope>NUCLEOTIDE SEQUENCE [LARGE SCALE GENOMIC DNA]</scope>
    <source>
        <strain evidence="1 2">A1</strain>
    </source>
</reference>
<name>A0A2N0SK49_9GLOM</name>
<proteinExistence type="predicted"/>